<proteinExistence type="predicted"/>
<dbReference type="GO" id="GO:0003677">
    <property type="term" value="F:DNA binding"/>
    <property type="evidence" value="ECO:0007669"/>
    <property type="project" value="UniProtKB-UniRule"/>
</dbReference>
<dbReference type="SUPFAM" id="SSF56349">
    <property type="entry name" value="DNA breaking-rejoining enzymes"/>
    <property type="match status" value="1"/>
</dbReference>
<dbReference type="InterPro" id="IPR010998">
    <property type="entry name" value="Integrase_recombinase_N"/>
</dbReference>
<dbReference type="CDD" id="cd00397">
    <property type="entry name" value="DNA_BRE_C"/>
    <property type="match status" value="1"/>
</dbReference>
<dbReference type="InterPro" id="IPR004107">
    <property type="entry name" value="Integrase_SAM-like_N"/>
</dbReference>
<gene>
    <name evidence="7" type="ORF">J3E07_001596</name>
</gene>
<comment type="caution">
    <text evidence="7">The sequence shown here is derived from an EMBL/GenBank/DDBJ whole genome shotgun (WGS) entry which is preliminary data.</text>
</comment>
<dbReference type="Gene3D" id="1.10.443.10">
    <property type="entry name" value="Intergrase catalytic core"/>
    <property type="match status" value="1"/>
</dbReference>
<feature type="domain" description="Core-binding (CB)" evidence="6">
    <location>
        <begin position="34"/>
        <end position="120"/>
    </location>
</feature>
<feature type="domain" description="Tyr recombinase" evidence="5">
    <location>
        <begin position="143"/>
        <end position="333"/>
    </location>
</feature>
<evidence type="ECO:0000256" key="3">
    <source>
        <dbReference type="ARBA" id="ARBA00023172"/>
    </source>
</evidence>
<dbReference type="Pfam" id="PF13495">
    <property type="entry name" value="Phage_int_SAM_4"/>
    <property type="match status" value="1"/>
</dbReference>
<reference evidence="7" key="1">
    <citation type="submission" date="2021-03" db="EMBL/GenBank/DDBJ databases">
        <title>Genomic Encyclopedia of Type Strains, Phase IV (KMG-V): Genome sequencing to study the core and pangenomes of soil and plant-associated prokaryotes.</title>
        <authorList>
            <person name="Whitman W."/>
        </authorList>
    </citation>
    <scope>NUCLEOTIDE SEQUENCE</scope>
    <source>
        <strain evidence="7">C4</strain>
    </source>
</reference>
<dbReference type="GO" id="GO:0006310">
    <property type="term" value="P:DNA recombination"/>
    <property type="evidence" value="ECO:0007669"/>
    <property type="project" value="UniProtKB-KW"/>
</dbReference>
<evidence type="ECO:0000259" key="5">
    <source>
        <dbReference type="PROSITE" id="PS51898"/>
    </source>
</evidence>
<dbReference type="InterPro" id="IPR002104">
    <property type="entry name" value="Integrase_catalytic"/>
</dbReference>
<evidence type="ECO:0000259" key="6">
    <source>
        <dbReference type="PROSITE" id="PS51900"/>
    </source>
</evidence>
<dbReference type="PROSITE" id="PS51900">
    <property type="entry name" value="CB"/>
    <property type="match status" value="1"/>
</dbReference>
<dbReference type="InterPro" id="IPR044068">
    <property type="entry name" value="CB"/>
</dbReference>
<keyword evidence="2 4" id="KW-0238">DNA-binding</keyword>
<sequence length="335" mass="39747">MKGINTNSNPMNNIDELLTIKTKGKKKEKIPGSTRMDDWIDRFVEEREFDGIKKSTIGNDITRLRVYLRFCLEIQEKEPPEMTNDDFVKFFNYLEKERNTSRNTQNRYFNFLKVFHRVFKLKNFNEFEQESYGRKRFNKIEVRHYDSVNSEILNAVIEKIIKKNCRSKIRDIAMLRLLWDTGCRHSEITNLTYGDCDFKNGEFLLRNTKGSKERKVICTHETLKLLNYYVKHNIYSTPNSPLFQNERGRKLNKTWLGRVFKDAIDELKAEGEIPQNKRIVIHSIRHGRAVDMLNKGIGIDIVKEYLGHKSLETTLFYSHSRERTESMLNDLKDLL</sequence>
<accession>A0A8J7S603</accession>
<dbReference type="InterPro" id="IPR050090">
    <property type="entry name" value="Tyrosine_recombinase_XerCD"/>
</dbReference>
<dbReference type="EMBL" id="JAGGMV010000007">
    <property type="protein sequence ID" value="MBP2202155.1"/>
    <property type="molecule type" value="Genomic_DNA"/>
</dbReference>
<evidence type="ECO:0000313" key="7">
    <source>
        <dbReference type="EMBL" id="MBP2202155.1"/>
    </source>
</evidence>
<dbReference type="AlphaFoldDB" id="A0A8J7S603"/>
<name>A0A8J7S603_METVO</name>
<dbReference type="InterPro" id="IPR011010">
    <property type="entry name" value="DNA_brk_join_enz"/>
</dbReference>
<dbReference type="Proteomes" id="UP000740329">
    <property type="component" value="Unassembled WGS sequence"/>
</dbReference>
<dbReference type="PANTHER" id="PTHR30349:SF41">
    <property type="entry name" value="INTEGRASE_RECOMBINASE PROTEIN MJ0367-RELATED"/>
    <property type="match status" value="1"/>
</dbReference>
<evidence type="ECO:0000256" key="2">
    <source>
        <dbReference type="ARBA" id="ARBA00023125"/>
    </source>
</evidence>
<keyword evidence="1" id="KW-0229">DNA integration</keyword>
<evidence type="ECO:0000313" key="8">
    <source>
        <dbReference type="Proteomes" id="UP000740329"/>
    </source>
</evidence>
<dbReference type="Gene3D" id="1.10.150.130">
    <property type="match status" value="1"/>
</dbReference>
<keyword evidence="3" id="KW-0233">DNA recombination</keyword>
<organism evidence="7 8">
    <name type="scientific">Methanococcus voltae</name>
    <dbReference type="NCBI Taxonomy" id="2188"/>
    <lineage>
        <taxon>Archaea</taxon>
        <taxon>Methanobacteriati</taxon>
        <taxon>Methanobacteriota</taxon>
        <taxon>Methanomada group</taxon>
        <taxon>Methanococci</taxon>
        <taxon>Methanococcales</taxon>
        <taxon>Methanococcaceae</taxon>
        <taxon>Methanococcus</taxon>
    </lineage>
</organism>
<dbReference type="InterPro" id="IPR013762">
    <property type="entry name" value="Integrase-like_cat_sf"/>
</dbReference>
<dbReference type="Pfam" id="PF00589">
    <property type="entry name" value="Phage_integrase"/>
    <property type="match status" value="1"/>
</dbReference>
<dbReference type="PANTHER" id="PTHR30349">
    <property type="entry name" value="PHAGE INTEGRASE-RELATED"/>
    <property type="match status" value="1"/>
</dbReference>
<evidence type="ECO:0000256" key="4">
    <source>
        <dbReference type="PROSITE-ProRule" id="PRU01248"/>
    </source>
</evidence>
<dbReference type="PROSITE" id="PS51898">
    <property type="entry name" value="TYR_RECOMBINASE"/>
    <property type="match status" value="1"/>
</dbReference>
<evidence type="ECO:0000256" key="1">
    <source>
        <dbReference type="ARBA" id="ARBA00022908"/>
    </source>
</evidence>
<dbReference type="GO" id="GO:0015074">
    <property type="term" value="P:DNA integration"/>
    <property type="evidence" value="ECO:0007669"/>
    <property type="project" value="UniProtKB-KW"/>
</dbReference>
<protein>
    <submittedName>
        <fullName evidence="7">Integrase/recombinase XerD</fullName>
    </submittedName>
</protein>